<evidence type="ECO:0000313" key="1">
    <source>
        <dbReference type="EMBL" id="SVD70528.1"/>
    </source>
</evidence>
<dbReference type="EMBL" id="UINC01167820">
    <property type="protein sequence ID" value="SVD70528.1"/>
    <property type="molecule type" value="Genomic_DNA"/>
</dbReference>
<accession>A0A382XJP4</accession>
<organism evidence="1">
    <name type="scientific">marine metagenome</name>
    <dbReference type="NCBI Taxonomy" id="408172"/>
    <lineage>
        <taxon>unclassified sequences</taxon>
        <taxon>metagenomes</taxon>
        <taxon>ecological metagenomes</taxon>
    </lineage>
</organism>
<sequence length="49" mass="5898">MIILFLLNYNTFAKTMKDLPYHHLPDGTFRNPEGSPLRDPNFKWDMSKW</sequence>
<protein>
    <submittedName>
        <fullName evidence="1">Uncharacterized protein</fullName>
    </submittedName>
</protein>
<name>A0A382XJP4_9ZZZZ</name>
<feature type="non-terminal residue" evidence="1">
    <location>
        <position position="49"/>
    </location>
</feature>
<dbReference type="AlphaFoldDB" id="A0A382XJP4"/>
<proteinExistence type="predicted"/>
<gene>
    <name evidence="1" type="ORF">METZ01_LOCUS423382</name>
</gene>
<reference evidence="1" key="1">
    <citation type="submission" date="2018-05" db="EMBL/GenBank/DDBJ databases">
        <authorList>
            <person name="Lanie J.A."/>
            <person name="Ng W.-L."/>
            <person name="Kazmierczak K.M."/>
            <person name="Andrzejewski T.M."/>
            <person name="Davidsen T.M."/>
            <person name="Wayne K.J."/>
            <person name="Tettelin H."/>
            <person name="Glass J.I."/>
            <person name="Rusch D."/>
            <person name="Podicherti R."/>
            <person name="Tsui H.-C.T."/>
            <person name="Winkler M.E."/>
        </authorList>
    </citation>
    <scope>NUCLEOTIDE SEQUENCE</scope>
</reference>